<sequence>MRSPWQAGPAAAAGPVLVSVTDFTCAHARDLPSVFRAGMALRRSWPDLEGAVGLWLWSRPRQRRCGSVSVWTDEAALRRFVGWPPHVAIMRRFRDRGTIRAHAWRADAFDSVEVWARAEGVLAQADAGAGSQTASR</sequence>
<dbReference type="Proteomes" id="UP000305238">
    <property type="component" value="Unassembled WGS sequence"/>
</dbReference>
<proteinExistence type="predicted"/>
<dbReference type="OrthoDB" id="4550602at2"/>
<name>A0A5S4HK88_9ACTN</name>
<dbReference type="AlphaFoldDB" id="A0A5S4HK88"/>
<dbReference type="EMBL" id="VCKZ01000020">
    <property type="protein sequence ID" value="TMR41540.1"/>
    <property type="molecule type" value="Genomic_DNA"/>
</dbReference>
<evidence type="ECO:0000313" key="2">
    <source>
        <dbReference type="Proteomes" id="UP000305238"/>
    </source>
</evidence>
<keyword evidence="2" id="KW-1185">Reference proteome</keyword>
<evidence type="ECO:0000313" key="1">
    <source>
        <dbReference type="EMBL" id="TMR41540.1"/>
    </source>
</evidence>
<comment type="caution">
    <text evidence="1">The sequence shown here is derived from an EMBL/GenBank/DDBJ whole genome shotgun (WGS) entry which is preliminary data.</text>
</comment>
<evidence type="ECO:0008006" key="3">
    <source>
        <dbReference type="Google" id="ProtNLM"/>
    </source>
</evidence>
<organism evidence="1 2">
    <name type="scientific">Actinomadura geliboluensis</name>
    <dbReference type="NCBI Taxonomy" id="882440"/>
    <lineage>
        <taxon>Bacteria</taxon>
        <taxon>Bacillati</taxon>
        <taxon>Actinomycetota</taxon>
        <taxon>Actinomycetes</taxon>
        <taxon>Streptosporangiales</taxon>
        <taxon>Thermomonosporaceae</taxon>
        <taxon>Actinomadura</taxon>
    </lineage>
</organism>
<accession>A0A5S4HK88</accession>
<reference evidence="1 2" key="1">
    <citation type="submission" date="2019-05" db="EMBL/GenBank/DDBJ databases">
        <title>Draft genome sequence of Actinomadura geliboluensis A8036.</title>
        <authorList>
            <person name="Saricaoglu S."/>
            <person name="Isik K."/>
        </authorList>
    </citation>
    <scope>NUCLEOTIDE SEQUENCE [LARGE SCALE GENOMIC DNA]</scope>
    <source>
        <strain evidence="1 2">A8036</strain>
    </source>
</reference>
<gene>
    <name evidence="1" type="ORF">ETD96_05270</name>
</gene>
<protein>
    <recommendedName>
        <fullName evidence="3">DUF3291 domain-containing protein</fullName>
    </recommendedName>
</protein>